<organism evidence="1 2">
    <name type="scientific">Carboxydothermus hydrogenoformans (strain ATCC BAA-161 / DSM 6008 / Z-2901)</name>
    <dbReference type="NCBI Taxonomy" id="246194"/>
    <lineage>
        <taxon>Bacteria</taxon>
        <taxon>Bacillati</taxon>
        <taxon>Bacillota</taxon>
        <taxon>Clostridia</taxon>
        <taxon>Thermoanaerobacterales</taxon>
        <taxon>Thermoanaerobacteraceae</taxon>
        <taxon>Carboxydothermus</taxon>
    </lineage>
</organism>
<proteinExistence type="predicted"/>
<dbReference type="EMBL" id="CP000141">
    <property type="protein sequence ID" value="ABB15063.1"/>
    <property type="molecule type" value="Genomic_DNA"/>
</dbReference>
<dbReference type="STRING" id="246194.CHY_0645"/>
<sequence length="46" mass="5634">MVNISFIFVLNVIYIDKLDLLQQKFRKCYFSLIIKLLQIFLLFSQY</sequence>
<keyword evidence="2" id="KW-1185">Reference proteome</keyword>
<dbReference type="AlphaFoldDB" id="Q3AED3"/>
<dbReference type="Proteomes" id="UP000002706">
    <property type="component" value="Chromosome"/>
</dbReference>
<protein>
    <submittedName>
        <fullName evidence="1">Uncharacterized protein</fullName>
    </submittedName>
</protein>
<dbReference type="HOGENOM" id="CLU_3181569_0_0_9"/>
<evidence type="ECO:0000313" key="2">
    <source>
        <dbReference type="Proteomes" id="UP000002706"/>
    </source>
</evidence>
<evidence type="ECO:0000313" key="1">
    <source>
        <dbReference type="EMBL" id="ABB15063.1"/>
    </source>
</evidence>
<dbReference type="InParanoid" id="Q3AED3"/>
<name>Q3AED3_CARHZ</name>
<reference evidence="1 2" key="1">
    <citation type="journal article" date="2005" name="PLoS Genet.">
        <title>Life in hot carbon monoxide: the complete genome sequence of Carboxydothermus hydrogenoformans Z-2901.</title>
        <authorList>
            <person name="Wu M."/>
            <person name="Ren Q."/>
            <person name="Durkin A.S."/>
            <person name="Daugherty S.C."/>
            <person name="Brinkac L.M."/>
            <person name="Dodson R.J."/>
            <person name="Madupu R."/>
            <person name="Sullivan S.A."/>
            <person name="Kolonay J.F."/>
            <person name="Haft D.H."/>
            <person name="Nelson W.C."/>
            <person name="Tallon L.J."/>
            <person name="Jones K.M."/>
            <person name="Ulrich L.E."/>
            <person name="Gonzalez J.M."/>
            <person name="Zhulin I.B."/>
            <person name="Robb F.T."/>
            <person name="Eisen J.A."/>
        </authorList>
    </citation>
    <scope>NUCLEOTIDE SEQUENCE [LARGE SCALE GENOMIC DNA]</scope>
    <source>
        <strain evidence="2">ATCC BAA-161 / DSM 6008 / Z-2901</strain>
    </source>
</reference>
<gene>
    <name evidence="1" type="ordered locus">CHY_0645</name>
</gene>
<dbReference type="KEGG" id="chy:CHY_0645"/>
<accession>Q3AED3</accession>